<keyword evidence="1" id="KW-0472">Membrane</keyword>
<feature type="transmembrane region" description="Helical" evidence="1">
    <location>
        <begin position="56"/>
        <end position="80"/>
    </location>
</feature>
<dbReference type="EMBL" id="AM285315">
    <property type="protein sequence ID" value="CAK99470.1"/>
    <property type="molecule type" value="Genomic_DNA"/>
</dbReference>
<organism evidence="2">
    <name type="scientific">Spiroplasma citri</name>
    <dbReference type="NCBI Taxonomy" id="2133"/>
    <lineage>
        <taxon>Bacteria</taxon>
        <taxon>Bacillati</taxon>
        <taxon>Mycoplasmatota</taxon>
        <taxon>Mollicutes</taxon>
        <taxon>Entomoplasmatales</taxon>
        <taxon>Spiroplasmataceae</taxon>
        <taxon>Spiroplasma</taxon>
    </lineage>
</organism>
<keyword evidence="1" id="KW-1133">Transmembrane helix</keyword>
<accession>Q14M10</accession>
<proteinExistence type="predicted"/>
<keyword evidence="1 2" id="KW-0812">Transmembrane</keyword>
<feature type="transmembrane region" description="Helical" evidence="1">
    <location>
        <begin position="136"/>
        <end position="162"/>
    </location>
</feature>
<feature type="transmembrane region" description="Helical" evidence="1">
    <location>
        <begin position="101"/>
        <end position="124"/>
    </location>
</feature>
<gene>
    <name evidence="2" type="ORF">SPICI14_004</name>
</gene>
<reference evidence="2" key="1">
    <citation type="journal article" date="2010" name="Appl. Environ. Microbiol.">
        <title>Partial chromosome sequence of Spiroplasma citri reveals extensive viral invasion and important gene decay.</title>
        <authorList>
            <person name="Carle P."/>
            <person name="Saillard C."/>
            <person name="Carrere N."/>
            <person name="Carrere S."/>
            <person name="Duret S."/>
            <person name="Eveillard S."/>
            <person name="Gaurivaud P."/>
            <person name="Gourgues G."/>
            <person name="Gouzy J."/>
            <person name="Salar P."/>
            <person name="Verdin E."/>
            <person name="Breton M."/>
            <person name="Blanchard A."/>
            <person name="Laigret F."/>
            <person name="Bove J.M."/>
            <person name="Renaudin J."/>
            <person name="Foissac X."/>
        </authorList>
    </citation>
    <scope>NUCLEOTIDE SEQUENCE</scope>
    <source>
        <strain evidence="2">GII3-3X</strain>
    </source>
</reference>
<evidence type="ECO:0000313" key="2">
    <source>
        <dbReference type="EMBL" id="CAK99470.1"/>
    </source>
</evidence>
<dbReference type="AlphaFoldDB" id="Q14M10"/>
<sequence length="247" mass="29487">MKVIKVMVMKIYVLKKYQKFINIFFIIFLVYILFSSSFSIIDIAGNYNFLNITLNLIYLVWSSFIFLFFMGILMQILINFKQLKKTTISAWKLILFSNWQIIILWLCNIVLISYILFFGYTSIIFQLQNIIAYETIYSFLVILCYVFYAIFTISFIIMLILFRLYIGYLKKINDVIASSYYTFCKYTLTSIVVTKHNQLTMSILLIIYPNYDFNQWFKKATIVDNLRKTELLTQFKKQTTPPNLYSN</sequence>
<evidence type="ECO:0000256" key="1">
    <source>
        <dbReference type="SAM" id="Phobius"/>
    </source>
</evidence>
<protein>
    <submittedName>
        <fullName evidence="2">Hypothetical transmembrane protein</fullName>
    </submittedName>
</protein>
<name>Q14M10_SPICI</name>
<feature type="transmembrane region" description="Helical" evidence="1">
    <location>
        <begin position="20"/>
        <end position="44"/>
    </location>
</feature>